<keyword evidence="4" id="KW-1185">Reference proteome</keyword>
<dbReference type="Pfam" id="PF13410">
    <property type="entry name" value="GST_C_2"/>
    <property type="match status" value="1"/>
</dbReference>
<sequence>MTLTFFGHPLSSYTHKVLIALYETGAEFTFRQIDPSQSGDRELMGRLTPLGKMPALRDDRAGVTLAESAVIIEWLDRHHPGPAPLLPRDPDAALEARVWNGIFDYHVHREMQQIVDARLFMDDVAEDPVGRFARTSLDRAYAAIDRHMTDRDWAAGEFGLADCAAAPALFYAGFLHPFNGYPNLASYFERLIARPSIARVHDETKPWLHLFPFPERIPARFR</sequence>
<feature type="domain" description="GST N-terminal" evidence="1">
    <location>
        <begin position="1"/>
        <end position="83"/>
    </location>
</feature>
<comment type="caution">
    <text evidence="3">The sequence shown here is derived from an EMBL/GenBank/DDBJ whole genome shotgun (WGS) entry which is preliminary data.</text>
</comment>
<dbReference type="PANTHER" id="PTHR44051">
    <property type="entry name" value="GLUTATHIONE S-TRANSFERASE-RELATED"/>
    <property type="match status" value="1"/>
</dbReference>
<dbReference type="InterPro" id="IPR010987">
    <property type="entry name" value="Glutathione-S-Trfase_C-like"/>
</dbReference>
<evidence type="ECO:0000313" key="3">
    <source>
        <dbReference type="EMBL" id="MBU3030803.1"/>
    </source>
</evidence>
<feature type="domain" description="GST C-terminal" evidence="2">
    <location>
        <begin position="89"/>
        <end position="221"/>
    </location>
</feature>
<gene>
    <name evidence="3" type="ORF">KNW02_11830</name>
</gene>
<proteinExistence type="predicted"/>
<dbReference type="RefSeq" id="WP_216033478.1">
    <property type="nucleotide sequence ID" value="NZ_JAHKNG010000019.1"/>
</dbReference>
<dbReference type="PROSITE" id="PS50404">
    <property type="entry name" value="GST_NTER"/>
    <property type="match status" value="1"/>
</dbReference>
<accession>A0ABS6AJN9</accession>
<dbReference type="CDD" id="cd00570">
    <property type="entry name" value="GST_N_family"/>
    <property type="match status" value="1"/>
</dbReference>
<organism evidence="3 4">
    <name type="scientific">Paracoccus marinaquae</name>
    <dbReference type="NCBI Taxonomy" id="2841926"/>
    <lineage>
        <taxon>Bacteria</taxon>
        <taxon>Pseudomonadati</taxon>
        <taxon>Pseudomonadota</taxon>
        <taxon>Alphaproteobacteria</taxon>
        <taxon>Rhodobacterales</taxon>
        <taxon>Paracoccaceae</taxon>
        <taxon>Paracoccus</taxon>
    </lineage>
</organism>
<dbReference type="EMBL" id="JAHKNG010000019">
    <property type="protein sequence ID" value="MBU3030803.1"/>
    <property type="molecule type" value="Genomic_DNA"/>
</dbReference>
<reference evidence="3" key="1">
    <citation type="submission" date="2021-06" db="EMBL/GenBank/DDBJ databases">
        <title>Paracoccus bacterium XHP0099 sp. nov., isolated from the surface waters of the Yellow Sea.</title>
        <authorList>
            <person name="Xue H."/>
            <person name="Zhang D."/>
        </authorList>
    </citation>
    <scope>NUCLEOTIDE SEQUENCE</scope>
    <source>
        <strain evidence="3">XHP0099</strain>
    </source>
</reference>
<dbReference type="PANTHER" id="PTHR44051:SF8">
    <property type="entry name" value="GLUTATHIONE S-TRANSFERASE GSTA"/>
    <property type="match status" value="1"/>
</dbReference>
<evidence type="ECO:0000259" key="2">
    <source>
        <dbReference type="PROSITE" id="PS50405"/>
    </source>
</evidence>
<dbReference type="InterPro" id="IPR040079">
    <property type="entry name" value="Glutathione_S-Trfase"/>
</dbReference>
<evidence type="ECO:0000259" key="1">
    <source>
        <dbReference type="PROSITE" id="PS50404"/>
    </source>
</evidence>
<dbReference type="Proteomes" id="UP001166191">
    <property type="component" value="Unassembled WGS sequence"/>
</dbReference>
<evidence type="ECO:0000313" key="4">
    <source>
        <dbReference type="Proteomes" id="UP001166191"/>
    </source>
</evidence>
<dbReference type="SFLD" id="SFLDG00358">
    <property type="entry name" value="Main_(cytGST)"/>
    <property type="match status" value="1"/>
</dbReference>
<dbReference type="SFLD" id="SFLDS00019">
    <property type="entry name" value="Glutathione_Transferase_(cytos"/>
    <property type="match status" value="1"/>
</dbReference>
<dbReference type="Pfam" id="PF13417">
    <property type="entry name" value="GST_N_3"/>
    <property type="match status" value="1"/>
</dbReference>
<name>A0ABS6AJN9_9RHOB</name>
<dbReference type="InterPro" id="IPR004045">
    <property type="entry name" value="Glutathione_S-Trfase_N"/>
</dbReference>
<dbReference type="PROSITE" id="PS50405">
    <property type="entry name" value="GST_CTER"/>
    <property type="match status" value="1"/>
</dbReference>
<protein>
    <submittedName>
        <fullName evidence="3">Glutathione S-transferase family protein</fullName>
    </submittedName>
</protein>